<dbReference type="SUPFAM" id="SSF56436">
    <property type="entry name" value="C-type lectin-like"/>
    <property type="match status" value="2"/>
</dbReference>
<dbReference type="InterPro" id="IPR016186">
    <property type="entry name" value="C-type_lectin-like/link_sf"/>
</dbReference>
<sequence length="315" mass="35278">MKWCIVLILFCGVSSLDARRFRCDYKYFANAEGYLKLHRIPATWRDARLRCQLEGAIIASPLNANLRSAMVSMMDVTPKLKCGVFLGIHAIFSKGDFFSAEGVPLSRIPHNWTEGEPDNFNNSESCLLMTQDGEFADVNCGDTYPYFCFKKSTPSLVMNGCGTTDPEYQLDTRTGSCYKFHTTPRVWTRAYMACAAEGGHLAIINSETEAQVAKEIFAKYPGGKMLGHFWKDVAFIGFHDWGEHSDWITLDGKTLTEAGYNKFSGGEPNNATTGEYCGAMYRNGMFDDLWCENGYAFLCEKDPGSLACDEDNDLY</sequence>
<feature type="domain" description="C-type lectin" evidence="2">
    <location>
        <begin position="173"/>
        <end position="300"/>
    </location>
</feature>
<feature type="signal peptide" evidence="1">
    <location>
        <begin position="1"/>
        <end position="18"/>
    </location>
</feature>
<feature type="domain" description="C-type lectin" evidence="2">
    <location>
        <begin position="43"/>
        <end position="149"/>
    </location>
</feature>
<gene>
    <name evidence="3" type="ORF">LNINA_LOCUS6420</name>
</gene>
<dbReference type="InterPro" id="IPR050111">
    <property type="entry name" value="C-type_lectin/snaclec_domain"/>
</dbReference>
<dbReference type="InterPro" id="IPR016187">
    <property type="entry name" value="CTDL_fold"/>
</dbReference>
<reference evidence="3 4" key="1">
    <citation type="submission" date="2023-11" db="EMBL/GenBank/DDBJ databases">
        <authorList>
            <person name="Okamura Y."/>
        </authorList>
    </citation>
    <scope>NUCLEOTIDE SEQUENCE [LARGE SCALE GENOMIC DNA]</scope>
</reference>
<keyword evidence="4" id="KW-1185">Reference proteome</keyword>
<evidence type="ECO:0000313" key="4">
    <source>
        <dbReference type="Proteomes" id="UP001497472"/>
    </source>
</evidence>
<dbReference type="AlphaFoldDB" id="A0AAV1JEI3"/>
<proteinExistence type="predicted"/>
<dbReference type="Gene3D" id="3.10.100.10">
    <property type="entry name" value="Mannose-Binding Protein A, subunit A"/>
    <property type="match status" value="2"/>
</dbReference>
<accession>A0AAV1JEI3</accession>
<feature type="chain" id="PRO_5043516592" description="C-type lectin domain-containing protein" evidence="1">
    <location>
        <begin position="19"/>
        <end position="315"/>
    </location>
</feature>
<keyword evidence="1" id="KW-0732">Signal</keyword>
<evidence type="ECO:0000313" key="3">
    <source>
        <dbReference type="EMBL" id="CAK1546913.1"/>
    </source>
</evidence>
<dbReference type="InterPro" id="IPR001304">
    <property type="entry name" value="C-type_lectin-like"/>
</dbReference>
<comment type="caution">
    <text evidence="3">The sequence shown here is derived from an EMBL/GenBank/DDBJ whole genome shotgun (WGS) entry which is preliminary data.</text>
</comment>
<dbReference type="SMART" id="SM00034">
    <property type="entry name" value="CLECT"/>
    <property type="match status" value="2"/>
</dbReference>
<name>A0AAV1JEI3_9NEOP</name>
<evidence type="ECO:0000256" key="1">
    <source>
        <dbReference type="SAM" id="SignalP"/>
    </source>
</evidence>
<dbReference type="Proteomes" id="UP001497472">
    <property type="component" value="Unassembled WGS sequence"/>
</dbReference>
<protein>
    <recommendedName>
        <fullName evidence="2">C-type lectin domain-containing protein</fullName>
    </recommendedName>
</protein>
<evidence type="ECO:0000259" key="2">
    <source>
        <dbReference type="PROSITE" id="PS50041"/>
    </source>
</evidence>
<dbReference type="CDD" id="cd00037">
    <property type="entry name" value="CLECT"/>
    <property type="match status" value="1"/>
</dbReference>
<dbReference type="Pfam" id="PF00059">
    <property type="entry name" value="Lectin_C"/>
    <property type="match status" value="2"/>
</dbReference>
<dbReference type="PANTHER" id="PTHR22803">
    <property type="entry name" value="MANNOSE, PHOSPHOLIPASE, LECTIN RECEPTOR RELATED"/>
    <property type="match status" value="1"/>
</dbReference>
<dbReference type="PROSITE" id="PS50041">
    <property type="entry name" value="C_TYPE_LECTIN_2"/>
    <property type="match status" value="2"/>
</dbReference>
<dbReference type="EMBL" id="CAVLEF010000009">
    <property type="protein sequence ID" value="CAK1546913.1"/>
    <property type="molecule type" value="Genomic_DNA"/>
</dbReference>
<organism evidence="3 4">
    <name type="scientific">Leptosia nina</name>
    <dbReference type="NCBI Taxonomy" id="320188"/>
    <lineage>
        <taxon>Eukaryota</taxon>
        <taxon>Metazoa</taxon>
        <taxon>Ecdysozoa</taxon>
        <taxon>Arthropoda</taxon>
        <taxon>Hexapoda</taxon>
        <taxon>Insecta</taxon>
        <taxon>Pterygota</taxon>
        <taxon>Neoptera</taxon>
        <taxon>Endopterygota</taxon>
        <taxon>Lepidoptera</taxon>
        <taxon>Glossata</taxon>
        <taxon>Ditrysia</taxon>
        <taxon>Papilionoidea</taxon>
        <taxon>Pieridae</taxon>
        <taxon>Pierinae</taxon>
        <taxon>Leptosia</taxon>
    </lineage>
</organism>